<dbReference type="InterPro" id="IPR011990">
    <property type="entry name" value="TPR-like_helical_dom_sf"/>
</dbReference>
<evidence type="ECO:0008006" key="9">
    <source>
        <dbReference type="Google" id="ProtNLM"/>
    </source>
</evidence>
<dbReference type="InterPro" id="IPR019734">
    <property type="entry name" value="TPR_rpt"/>
</dbReference>
<evidence type="ECO:0000256" key="4">
    <source>
        <dbReference type="SAM" id="MobiDB-lite"/>
    </source>
</evidence>
<feature type="repeat" description="TPR" evidence="3">
    <location>
        <begin position="1978"/>
        <end position="2011"/>
    </location>
</feature>
<feature type="repeat" description="TPR" evidence="3">
    <location>
        <begin position="2016"/>
        <end position="2049"/>
    </location>
</feature>
<dbReference type="PANTHER" id="PTHR45641:SF19">
    <property type="entry name" value="NEPHROCYSTIN-3"/>
    <property type="match status" value="1"/>
</dbReference>
<proteinExistence type="predicted"/>
<reference evidence="5" key="1">
    <citation type="submission" date="2021-02" db="EMBL/GenBank/DDBJ databases">
        <authorList>
            <person name="Nowell W R."/>
        </authorList>
    </citation>
    <scope>NUCLEOTIDE SEQUENCE</scope>
</reference>
<dbReference type="OrthoDB" id="10035806at2759"/>
<dbReference type="EMBL" id="CAJNOI010000180">
    <property type="protein sequence ID" value="CAF1162636.1"/>
    <property type="molecule type" value="Genomic_DNA"/>
</dbReference>
<accession>A0A814TIV3</accession>
<sequence>MQDINFRNESSNLINFNLPKADTITIDKLNEIYDNFFLEKSSTSSTNYLLNVLQLLENVDKTILMKPFMLNNEFNSYLIDKLYHLLKKFYKINYLNDQEYLLYHYLIKYFFRLEFNPQKFLRPIEKLLNIYSKDQTFFSNENYVKDFSKILSLFIQNQTIMTSIIKCLTNRYYIQSLENISHDYFILISCPSYWILYTGPNREEFSNRLLHSLLIPSCRIFAENSWKNSSKSLNLLIDVLNYSFIKCNLHLLINDDLLFLIDSILILLNNERILKDKRSIIKSLIRLILTLLSKYEFLLKYVKQRQEIFYKLINIENDIYLILAFIMNNHQIKNILNHNENFALVLREYVNQVNKQQFYQNDFLTKRLKFLLEETIQNKGELKNLIKENVQSNNRIPPNPVKSALEFDNNQQNLINSDVVSQEFNGIRVMESLTKHQDNLLSDGLQAPVRIQPEQHQNGHRQTDTNWIVSDTVTSLKNSQPEQMRNKHYQSDLNWIGSETGKNLINSQPEKVRNKHYHSDSNWISSETGKNLTNSKPEKIRSEHHQPDSNRILSETVQTLTNTQPEPTRSKHRQSDPNRIVTDTATILTNTQPESTRSKHRQSDSKRIVSDTGKNLTNSQPQQQSHNGHPQSDSSWNGTETKKSVTNSQPEPVRGGHHQSDSNRIVSETVKHLTNSQSEQIRNGHQQSEPNSVRLETLTNSTNSQSETIRSRHRQPDSSSIVSETIKNQENNQPEQIRSGDQQTDFNSIGTDNVKNFENNQPEQIHSEHYQPDSNWIGLETGKNLANSQLEQVNSGHHQSDVDWLLSETVKSLTNYQPEQIHNGHHQLDSNWILSASGKSLTNNQPEQIHNKHHQSDSNSIVPQTVQIHNVSYQSDLDWIVSETMKNPMSNQLEEIPNGNNQMDWNWIVSETVKNLTNNHQSEQMHSGFNERDFNKIIKETMIQSGQQEPDEVFDSDSNHALTEITINPRKITSEQINNELEKSKSNEIFNKNGHELDIQEMSVEIPLDYIIFSNSNKNEEEIVLIWYDNNISKTVDMNKTIESLQQINDYVFICSNQQVFLKYIREIKKEKIFLILSESTIDEILNEIHNYQQIYSIFLCSVKPIKYEQYLNNEQLNKIIGIYTDFQSLLISIYENVQYEIKQIEIESLFYEKEQTIEDLNEFQSITIFKEILLNNSFDKSEELNQIIEECQKYYKTNKKELINIDDFKRNYKSEDAIQWYIKQTFIYRLINKALKYENYQILLIFKIFIKDLCENIQKKFQSFKLKQNSNSVLSYSGLFLSNPRLENLKQNIGKILTTNTFFLAHKSKNLILKYFEKGKKHLHNEKVLLEIDSDISMLSNYFADINFYLNNNSNENEDILFDFGTSFLINEINYSNNEQIWIIKLKTISNDCFIKDIQTYLTDNLSLTNFNILLGEIFFKMEKYSKSKNYFETILNLYKTDDSINLSKIYDYLGQIYEYENNSSQAIENYIKSSKNYYLLNKLEDVARIYNYIGILYFNNNDKLNAKIFFNKAYDIWNLLNNETSNNHNWDFARLISCCGCLEDNHRRARDFFLKALFIYENPIDISNIDNQDYYVSQVSEYLAERYYYDLDDDQAILYIRKSIEIREKSLLTIDDKVNYVKSLMKLWKFCEKSNENIWLLYQDEFIRLIDIEIFQLIPELKDLIDEIIFSKRNYLHYEFNENDSTDNLLELLESTLKTDENNHEKILQFHIDIGIEYTKINKIKWASQHFLKALQIYKTFLLNNNSKYLSLIYQSFNDIGLNKEHICNKTNLIKQINYIYDSTIDLTEKEKQAQNYFDLGEKFMSNDIDKSLEYFLKCLEIEKNYFQQNNLISAICHQNIASIFLNKFMYDIALEHYYKSLDIYEKNFHIQQDKNEYNIKLLYGKCHCNIARIYHKQNQYDKSTEYFLRTIKIMEDNNIPSDNLCFLSECYEGIGLNFYRKSQYDLSIEYYEKCLNFLLTHIKLSKLCDHKKEIASCLTDLSCVYIDKKEYKRALENLEKISMILPDDDIDLGDSFLFIGLSYMEQKQYTYAINHFQNAIQHFQKHLPHNQLNYALCLSHLGTCYSNMHKEYYQNGIDSILKAISIYETNLPDNKSNIAQCYWTYAFILSKKGKYDEAIPNVYKSLEFRLNEDSINIGLSYNLLGLCYYKKFEFQEALSSFITSMENYEKHLSDLYNEIGASIFLDIATCLLRLNNYEYSLAYATKSLDIRDEISTSIDLQKAECHSLLALIYSQEQIQQDDKCNTHCVKALQLLQYFIMNGDDIENIGDIFAIIAEIFLNINDLRQSQKYYEIALKYMKIDKIHSHPDIRRIQNIIDELTKTPKTP</sequence>
<feature type="compositionally biased region" description="Polar residues" evidence="4">
    <location>
        <begin position="662"/>
        <end position="691"/>
    </location>
</feature>
<dbReference type="SMART" id="SM00028">
    <property type="entry name" value="TPR"/>
    <property type="match status" value="16"/>
</dbReference>
<feature type="region of interest" description="Disordered" evidence="4">
    <location>
        <begin position="511"/>
        <end position="757"/>
    </location>
</feature>
<feature type="compositionally biased region" description="Polar residues" evidence="4">
    <location>
        <begin position="612"/>
        <end position="650"/>
    </location>
</feature>
<feature type="compositionally biased region" description="Polar residues" evidence="4">
    <location>
        <begin position="549"/>
        <end position="567"/>
    </location>
</feature>
<dbReference type="SUPFAM" id="SSF48452">
    <property type="entry name" value="TPR-like"/>
    <property type="match status" value="4"/>
</dbReference>
<gene>
    <name evidence="5" type="ORF">BJG266_LOCUS24726</name>
    <name evidence="6" type="ORF">QVE165_LOCUS31211</name>
</gene>
<evidence type="ECO:0000256" key="3">
    <source>
        <dbReference type="PROSITE-ProRule" id="PRU00339"/>
    </source>
</evidence>
<keyword evidence="7" id="KW-1185">Reference proteome</keyword>
<feature type="compositionally biased region" description="Polar residues" evidence="4">
    <location>
        <begin position="697"/>
        <end position="708"/>
    </location>
</feature>
<evidence type="ECO:0000313" key="7">
    <source>
        <dbReference type="Proteomes" id="UP000663832"/>
    </source>
</evidence>
<dbReference type="PROSITE" id="PS50005">
    <property type="entry name" value="TPR"/>
    <property type="match status" value="3"/>
</dbReference>
<protein>
    <recommendedName>
        <fullName evidence="9">Tetratricopeptide repeat protein</fullName>
    </recommendedName>
</protein>
<dbReference type="Proteomes" id="UP000663877">
    <property type="component" value="Unassembled WGS sequence"/>
</dbReference>
<keyword evidence="2 3" id="KW-0802">TPR repeat</keyword>
<dbReference type="Pfam" id="PF13181">
    <property type="entry name" value="TPR_8"/>
    <property type="match status" value="1"/>
</dbReference>
<feature type="compositionally biased region" description="Polar residues" evidence="4">
    <location>
        <begin position="581"/>
        <end position="595"/>
    </location>
</feature>
<feature type="compositionally biased region" description="Basic and acidic residues" evidence="4">
    <location>
        <begin position="536"/>
        <end position="548"/>
    </location>
</feature>
<dbReference type="Gene3D" id="1.25.40.10">
    <property type="entry name" value="Tetratricopeptide repeat domain"/>
    <property type="match status" value="5"/>
</dbReference>
<dbReference type="EMBL" id="CAJNOM010000265">
    <property type="protein sequence ID" value="CAF1300385.1"/>
    <property type="molecule type" value="Genomic_DNA"/>
</dbReference>
<feature type="compositionally biased region" description="Polar residues" evidence="4">
    <location>
        <begin position="717"/>
        <end position="757"/>
    </location>
</feature>
<feature type="compositionally biased region" description="Polar residues" evidence="4">
    <location>
        <begin position="520"/>
        <end position="535"/>
    </location>
</feature>
<keyword evidence="1" id="KW-0677">Repeat</keyword>
<evidence type="ECO:0000313" key="8">
    <source>
        <dbReference type="Proteomes" id="UP000663877"/>
    </source>
</evidence>
<evidence type="ECO:0000256" key="2">
    <source>
        <dbReference type="ARBA" id="ARBA00022803"/>
    </source>
</evidence>
<dbReference type="Pfam" id="PF13424">
    <property type="entry name" value="TPR_12"/>
    <property type="match status" value="1"/>
</dbReference>
<comment type="caution">
    <text evidence="5">The sequence shown here is derived from an EMBL/GenBank/DDBJ whole genome shotgun (WGS) entry which is preliminary data.</text>
</comment>
<evidence type="ECO:0000313" key="5">
    <source>
        <dbReference type="EMBL" id="CAF1162636.1"/>
    </source>
</evidence>
<feature type="repeat" description="TPR" evidence="3">
    <location>
        <begin position="1887"/>
        <end position="1920"/>
    </location>
</feature>
<organism evidence="5 8">
    <name type="scientific">Adineta steineri</name>
    <dbReference type="NCBI Taxonomy" id="433720"/>
    <lineage>
        <taxon>Eukaryota</taxon>
        <taxon>Metazoa</taxon>
        <taxon>Spiralia</taxon>
        <taxon>Gnathifera</taxon>
        <taxon>Rotifera</taxon>
        <taxon>Eurotatoria</taxon>
        <taxon>Bdelloidea</taxon>
        <taxon>Adinetida</taxon>
        <taxon>Adinetidae</taxon>
        <taxon>Adineta</taxon>
    </lineage>
</organism>
<name>A0A814TIV3_9BILA</name>
<evidence type="ECO:0000256" key="1">
    <source>
        <dbReference type="ARBA" id="ARBA00022737"/>
    </source>
</evidence>
<dbReference type="Proteomes" id="UP000663832">
    <property type="component" value="Unassembled WGS sequence"/>
</dbReference>
<dbReference type="PANTHER" id="PTHR45641">
    <property type="entry name" value="TETRATRICOPEPTIDE REPEAT PROTEIN (AFU_ORTHOLOGUE AFUA_6G03870)"/>
    <property type="match status" value="1"/>
</dbReference>
<evidence type="ECO:0000313" key="6">
    <source>
        <dbReference type="EMBL" id="CAF1300385.1"/>
    </source>
</evidence>